<evidence type="ECO:0000256" key="3">
    <source>
        <dbReference type="ARBA" id="ARBA00023027"/>
    </source>
</evidence>
<feature type="domain" description="D-isomer specific 2-hydroxyacid dehydrogenase catalytic" evidence="5">
    <location>
        <begin position="36"/>
        <end position="330"/>
    </location>
</feature>
<keyword evidence="3" id="KW-0520">NAD</keyword>
<dbReference type="FunFam" id="3.40.50.720:FF:000203">
    <property type="entry name" value="D-3-phosphoglycerate dehydrogenase (SerA)"/>
    <property type="match status" value="1"/>
</dbReference>
<evidence type="ECO:0000256" key="2">
    <source>
        <dbReference type="ARBA" id="ARBA00023002"/>
    </source>
</evidence>
<evidence type="ECO:0000256" key="1">
    <source>
        <dbReference type="ARBA" id="ARBA00005854"/>
    </source>
</evidence>
<name>A0A921SVK8_9BACT</name>
<dbReference type="SUPFAM" id="SSF51735">
    <property type="entry name" value="NAD(P)-binding Rossmann-fold domains"/>
    <property type="match status" value="1"/>
</dbReference>
<comment type="similarity">
    <text evidence="1 4">Belongs to the D-isomer specific 2-hydroxyacid dehydrogenase family.</text>
</comment>
<dbReference type="Pfam" id="PF00389">
    <property type="entry name" value="2-Hacid_dh"/>
    <property type="match status" value="1"/>
</dbReference>
<dbReference type="PROSITE" id="PS00670">
    <property type="entry name" value="D_2_HYDROXYACID_DH_2"/>
    <property type="match status" value="1"/>
</dbReference>
<dbReference type="Pfam" id="PF02826">
    <property type="entry name" value="2-Hacid_dh_C"/>
    <property type="match status" value="1"/>
</dbReference>
<comment type="caution">
    <text evidence="7">The sequence shown here is derived from an EMBL/GenBank/DDBJ whole genome shotgun (WGS) entry which is preliminary data.</text>
</comment>
<dbReference type="PANTHER" id="PTHR43761">
    <property type="entry name" value="D-ISOMER SPECIFIC 2-HYDROXYACID DEHYDROGENASE FAMILY PROTEIN (AFU_ORTHOLOGUE AFUA_1G13630)"/>
    <property type="match status" value="1"/>
</dbReference>
<dbReference type="Proteomes" id="UP000757103">
    <property type="component" value="Unassembled WGS sequence"/>
</dbReference>
<feature type="domain" description="D-isomer specific 2-hydroxyacid dehydrogenase NAD-binding" evidence="6">
    <location>
        <begin position="122"/>
        <end position="301"/>
    </location>
</feature>
<dbReference type="RefSeq" id="WP_273306983.1">
    <property type="nucleotide sequence ID" value="NZ_DYUD01000027.1"/>
</dbReference>
<dbReference type="Gene3D" id="3.40.50.720">
    <property type="entry name" value="NAD(P)-binding Rossmann-like Domain"/>
    <property type="match status" value="2"/>
</dbReference>
<organism evidence="7 8">
    <name type="scientific">Barnesiella viscericola</name>
    <dbReference type="NCBI Taxonomy" id="397865"/>
    <lineage>
        <taxon>Bacteria</taxon>
        <taxon>Pseudomonadati</taxon>
        <taxon>Bacteroidota</taxon>
        <taxon>Bacteroidia</taxon>
        <taxon>Bacteroidales</taxon>
        <taxon>Barnesiellaceae</taxon>
        <taxon>Barnesiella</taxon>
    </lineage>
</organism>
<dbReference type="AlphaFoldDB" id="A0A921SVK8"/>
<gene>
    <name evidence="7" type="ORF">K8U91_10290</name>
</gene>
<dbReference type="EMBL" id="DYUD01000027">
    <property type="protein sequence ID" value="HJG89841.1"/>
    <property type="molecule type" value="Genomic_DNA"/>
</dbReference>
<dbReference type="SUPFAM" id="SSF52283">
    <property type="entry name" value="Formate/glycerate dehydrogenase catalytic domain-like"/>
    <property type="match status" value="1"/>
</dbReference>
<keyword evidence="2 4" id="KW-0560">Oxidoreductase</keyword>
<sequence>MKGTTEKTTEAHRYAHRIVALDGYGLNPGDLSWEQIKSLGEFTVYDRTAVDEIVERAAQADIVLTNKTPLSAATLDKLPRLRYIGVLATGYNIVDIEAAKERGIVVTNIPAYSTDSVAQMVFAHLLHIANDVAAYAQSVKAGDWANCKDFCYLKSPIFELAGKTIGIVGFGHIGSAVARIAHAFGMKVLAKTSKSREALPDYVSPVSWETLLADSDVITLHCPLTDSTRNLINADSIARMKPTAIVINTGRGPLVNEHDLAEALNSGRIKAAGVDVLSQEPPRADNPLIAARHCYITPHIAWATFEARERLMQIAADNIRQYIDGHTVNQVNR</sequence>
<evidence type="ECO:0000256" key="4">
    <source>
        <dbReference type="RuleBase" id="RU003719"/>
    </source>
</evidence>
<dbReference type="GO" id="GO:0051287">
    <property type="term" value="F:NAD binding"/>
    <property type="evidence" value="ECO:0007669"/>
    <property type="project" value="InterPro"/>
</dbReference>
<evidence type="ECO:0000313" key="7">
    <source>
        <dbReference type="EMBL" id="HJG89841.1"/>
    </source>
</evidence>
<dbReference type="PROSITE" id="PS00671">
    <property type="entry name" value="D_2_HYDROXYACID_DH_3"/>
    <property type="match status" value="1"/>
</dbReference>
<accession>A0A921SVK8</accession>
<reference evidence="7" key="1">
    <citation type="journal article" date="2021" name="PeerJ">
        <title>Extensive microbial diversity within the chicken gut microbiome revealed by metagenomics and culture.</title>
        <authorList>
            <person name="Gilroy R."/>
            <person name="Ravi A."/>
            <person name="Getino M."/>
            <person name="Pursley I."/>
            <person name="Horton D.L."/>
            <person name="Alikhan N.F."/>
            <person name="Baker D."/>
            <person name="Gharbi K."/>
            <person name="Hall N."/>
            <person name="Watson M."/>
            <person name="Adriaenssens E.M."/>
            <person name="Foster-Nyarko E."/>
            <person name="Jarju S."/>
            <person name="Secka A."/>
            <person name="Antonio M."/>
            <person name="Oren A."/>
            <person name="Chaudhuri R.R."/>
            <person name="La Ragione R."/>
            <person name="Hildebrand F."/>
            <person name="Pallen M.J."/>
        </authorList>
    </citation>
    <scope>NUCLEOTIDE SEQUENCE</scope>
    <source>
        <strain evidence="7">CHK121-7720</strain>
    </source>
</reference>
<dbReference type="InterPro" id="IPR029753">
    <property type="entry name" value="D-isomer_DH_CS"/>
</dbReference>
<protein>
    <submittedName>
        <fullName evidence="7">D-2-hydroxyacid dehydrogenase</fullName>
    </submittedName>
</protein>
<evidence type="ECO:0000313" key="8">
    <source>
        <dbReference type="Proteomes" id="UP000757103"/>
    </source>
</evidence>
<proteinExistence type="inferred from homology"/>
<dbReference type="InterPro" id="IPR050418">
    <property type="entry name" value="D-iso_2-hydroxyacid_DH_PdxB"/>
</dbReference>
<dbReference type="GO" id="GO:0016616">
    <property type="term" value="F:oxidoreductase activity, acting on the CH-OH group of donors, NAD or NADP as acceptor"/>
    <property type="evidence" value="ECO:0007669"/>
    <property type="project" value="InterPro"/>
</dbReference>
<evidence type="ECO:0000259" key="6">
    <source>
        <dbReference type="Pfam" id="PF02826"/>
    </source>
</evidence>
<reference evidence="7" key="2">
    <citation type="submission" date="2021-09" db="EMBL/GenBank/DDBJ databases">
        <authorList>
            <person name="Gilroy R."/>
        </authorList>
    </citation>
    <scope>NUCLEOTIDE SEQUENCE</scope>
    <source>
        <strain evidence="7">CHK121-7720</strain>
    </source>
</reference>
<dbReference type="PANTHER" id="PTHR43761:SF1">
    <property type="entry name" value="D-ISOMER SPECIFIC 2-HYDROXYACID DEHYDROGENASE CATALYTIC DOMAIN-CONTAINING PROTEIN-RELATED"/>
    <property type="match status" value="1"/>
</dbReference>
<dbReference type="CDD" id="cd12162">
    <property type="entry name" value="2-Hacid_dh_4"/>
    <property type="match status" value="1"/>
</dbReference>
<dbReference type="InterPro" id="IPR006140">
    <property type="entry name" value="D-isomer_DH_NAD-bd"/>
</dbReference>
<dbReference type="InterPro" id="IPR036291">
    <property type="entry name" value="NAD(P)-bd_dom_sf"/>
</dbReference>
<evidence type="ECO:0000259" key="5">
    <source>
        <dbReference type="Pfam" id="PF00389"/>
    </source>
</evidence>
<dbReference type="InterPro" id="IPR006139">
    <property type="entry name" value="D-isomer_2_OHA_DH_cat_dom"/>
</dbReference>